<evidence type="ECO:0000313" key="5">
    <source>
        <dbReference type="Proteomes" id="UP001472866"/>
    </source>
</evidence>
<feature type="domain" description="Alpha-glucan water dikinase-like N-terminal Ig-like" evidence="3">
    <location>
        <begin position="497"/>
        <end position="632"/>
    </location>
</feature>
<dbReference type="GO" id="GO:0046872">
    <property type="term" value="F:metal ion binding"/>
    <property type="evidence" value="ECO:0007669"/>
    <property type="project" value="UniProtKB-KW"/>
</dbReference>
<organism evidence="4 5">
    <name type="scientific">Chloropicon roscoffensis</name>
    <dbReference type="NCBI Taxonomy" id="1461544"/>
    <lineage>
        <taxon>Eukaryota</taxon>
        <taxon>Viridiplantae</taxon>
        <taxon>Chlorophyta</taxon>
        <taxon>Chloropicophyceae</taxon>
        <taxon>Chloropicales</taxon>
        <taxon>Chloropicaceae</taxon>
        <taxon>Chloropicon</taxon>
    </lineage>
</organism>
<dbReference type="PANTHER" id="PTHR46999">
    <property type="entry name" value="ALPHA-GLUCAN WATER DIKINASE 1, CHLOROPLASTIC-RELATED"/>
    <property type="match status" value="1"/>
</dbReference>
<protein>
    <recommendedName>
        <fullName evidence="3">Alpha-glucan water dikinase-like N-terminal Ig-like domain-containing protein</fullName>
    </recommendedName>
</protein>
<dbReference type="EMBL" id="CP151509">
    <property type="protein sequence ID" value="WZN64172.1"/>
    <property type="molecule type" value="Genomic_DNA"/>
</dbReference>
<dbReference type="AlphaFoldDB" id="A0AAX4PDU5"/>
<proteinExistence type="predicted"/>
<evidence type="ECO:0000313" key="4">
    <source>
        <dbReference type="EMBL" id="WZN64172.1"/>
    </source>
</evidence>
<evidence type="ECO:0000256" key="2">
    <source>
        <dbReference type="ARBA" id="ARBA00023277"/>
    </source>
</evidence>
<dbReference type="InterPro" id="IPR056301">
    <property type="entry name" value="GWD-like_N_Ig"/>
</dbReference>
<accession>A0AAX4PDU5</accession>
<keyword evidence="1" id="KW-0479">Metal-binding</keyword>
<name>A0AAX4PDU5_9CHLO</name>
<dbReference type="Pfam" id="PF23166">
    <property type="entry name" value="Ig_N_CWD1"/>
    <property type="match status" value="2"/>
</dbReference>
<sequence length="657" mass="71160">MAVVAAPAGGEASGPSGIFAMRRRVGHRPVVGRRPWPLVTVARSSSSSEGSSFESLREAREKLVEEHANDLLSKVAFLHQLTHDERENYVDNAICDLRTRLKGWPPTPAIESTSDRLQAISESMGDRSVVLRRTYPVGESGESLLVLVEEVKSEAGERDATGSGYRVRFYTDSQVPVQLHWGVIGTNDKTQSQWMLPPDELRPFDTSCNEEACNTDLGGGGALQMTMVEVSRNNPVAGLSFVLRRKLGGGSSAGSNNGSGSQDSEWLKAEDGGNFYVPLPTAWVEAAASEKEAAARAGFLLEKIAQGTEGVVMYHHTYSIPGGTMIALVKAVSASYQVEIVVDVAEDRPISLHWGMATGKFTETSPRTDVLSSMDEVHADPMVNVSGEWVLPPEYTRPLNSLCEENSCSTELDAEGDHNVKRAIIRVKPVAGVTGISFVLKVGDDGYVKNERGEDFHIPVPAGILQELSHEATKSQEIVLQRVFALGRDGSHGRVLSLVSSQRGGEKMVEFFSDSPEPLVLHWGVSRAEAGEWTLPDISIMHEPSDSEIIAGKACETRFTMAPGQLLNDLLASEGVATDAVDEEEAGPSSFAYLQRACLRFKAESDAIALPFVVRTDIAGKQLWFKDYWGNYLLPLEDSDAAMAGNKGTPKGALKET</sequence>
<keyword evidence="5" id="KW-1185">Reference proteome</keyword>
<evidence type="ECO:0000256" key="1">
    <source>
        <dbReference type="ARBA" id="ARBA00022723"/>
    </source>
</evidence>
<feature type="domain" description="Alpha-glucan water dikinase-like N-terminal Ig-like" evidence="3">
    <location>
        <begin position="160"/>
        <end position="278"/>
    </location>
</feature>
<evidence type="ECO:0000259" key="3">
    <source>
        <dbReference type="Pfam" id="PF23166"/>
    </source>
</evidence>
<reference evidence="4 5" key="1">
    <citation type="submission" date="2024-03" db="EMBL/GenBank/DDBJ databases">
        <title>Complete genome sequence of the green alga Chloropicon roscoffensis RCC1871.</title>
        <authorList>
            <person name="Lemieux C."/>
            <person name="Pombert J.-F."/>
            <person name="Otis C."/>
            <person name="Turmel M."/>
        </authorList>
    </citation>
    <scope>NUCLEOTIDE SEQUENCE [LARGE SCALE GENOMIC DNA]</scope>
    <source>
        <strain evidence="4 5">RCC1871</strain>
    </source>
</reference>
<keyword evidence="2" id="KW-0119">Carbohydrate metabolism</keyword>
<dbReference type="PANTHER" id="PTHR46999:SF1">
    <property type="entry name" value="ALPHA-GLUCAN WATER DIKINASE 1, CHLOROPLASTIC"/>
    <property type="match status" value="1"/>
</dbReference>
<gene>
    <name evidence="4" type="ORF">HKI87_09g57260</name>
</gene>
<dbReference type="Proteomes" id="UP001472866">
    <property type="component" value="Chromosome 09"/>
</dbReference>